<evidence type="ECO:0000313" key="2">
    <source>
        <dbReference type="Proteomes" id="UP000018949"/>
    </source>
</evidence>
<dbReference type="Proteomes" id="UP000018949">
    <property type="component" value="Unassembled WGS sequence"/>
</dbReference>
<organism evidence="1 2">
    <name type="scientific">Mesobacillus boroniphilus JCM 21738</name>
    <dbReference type="NCBI Taxonomy" id="1294265"/>
    <lineage>
        <taxon>Bacteria</taxon>
        <taxon>Bacillati</taxon>
        <taxon>Bacillota</taxon>
        <taxon>Bacilli</taxon>
        <taxon>Bacillales</taxon>
        <taxon>Bacillaceae</taxon>
        <taxon>Mesobacillus</taxon>
    </lineage>
</organism>
<reference evidence="1 2" key="1">
    <citation type="submission" date="2013-12" db="EMBL/GenBank/DDBJ databases">
        <title>NBRP : Genome information of microbial organism related human and environment.</title>
        <authorList>
            <person name="Hattori M."/>
            <person name="Oshima K."/>
            <person name="Inaba H."/>
            <person name="Suda W."/>
            <person name="Sakamoto M."/>
            <person name="Iino T."/>
            <person name="Kitahara M."/>
            <person name="Oshida Y."/>
            <person name="Iida T."/>
            <person name="Kudo T."/>
            <person name="Itoh T."/>
            <person name="Ahmed I."/>
            <person name="Ohkuma M."/>
        </authorList>
    </citation>
    <scope>NUCLEOTIDE SEQUENCE [LARGE SCALE GENOMIC DNA]</scope>
    <source>
        <strain evidence="1 2">JCM 21738</strain>
    </source>
</reference>
<evidence type="ECO:0000313" key="1">
    <source>
        <dbReference type="EMBL" id="GAE48228.1"/>
    </source>
</evidence>
<dbReference type="EMBL" id="BAUW01000143">
    <property type="protein sequence ID" value="GAE48228.1"/>
    <property type="molecule type" value="Genomic_DNA"/>
</dbReference>
<dbReference type="AlphaFoldDB" id="W4RWH1"/>
<sequence length="66" mass="7565">MSISFDDNGDIINSDKIIVIDEFLISNDNKEMIKKIAGKDNYKEALKEIEDRVIDTKKGLEKEGLY</sequence>
<accession>W4RWH1</accession>
<keyword evidence="2" id="KW-1185">Reference proteome</keyword>
<name>W4RWH1_9BACI</name>
<proteinExistence type="predicted"/>
<protein>
    <submittedName>
        <fullName evidence="1">Uncharacterized protein</fullName>
    </submittedName>
</protein>
<comment type="caution">
    <text evidence="1">The sequence shown here is derived from an EMBL/GenBank/DDBJ whole genome shotgun (WGS) entry which is preliminary data.</text>
</comment>
<gene>
    <name evidence="1" type="ORF">JCM21738_5316</name>
</gene>